<dbReference type="Proteomes" id="UP000176424">
    <property type="component" value="Unassembled WGS sequence"/>
</dbReference>
<sequence>MTFTAVLMFIFCLLVFVVCGWEFLRNLTNFIKGFGAVPFTGIGEAAYGKPLQLVKPENASFFEKTYLLFMVLVNLFGTTIFSIAIFRLLREVGLF</sequence>
<evidence type="ECO:0000313" key="3">
    <source>
        <dbReference type="Proteomes" id="UP000176424"/>
    </source>
</evidence>
<organism evidence="2 3">
    <name type="scientific">Candidatus Amesbacteria bacterium RIFOXYB1_FULL_44_23</name>
    <dbReference type="NCBI Taxonomy" id="1797263"/>
    <lineage>
        <taxon>Bacteria</taxon>
        <taxon>Candidatus Amesiibacteriota</taxon>
    </lineage>
</organism>
<dbReference type="EMBL" id="MEXR01000028">
    <property type="protein sequence ID" value="OGD09649.1"/>
    <property type="molecule type" value="Genomic_DNA"/>
</dbReference>
<name>A0A1F4ZT95_9BACT</name>
<dbReference type="AlphaFoldDB" id="A0A1F4ZT95"/>
<keyword evidence="1" id="KW-1133">Transmembrane helix</keyword>
<evidence type="ECO:0000256" key="1">
    <source>
        <dbReference type="SAM" id="Phobius"/>
    </source>
</evidence>
<accession>A0A1F4ZT95</accession>
<protein>
    <submittedName>
        <fullName evidence="2">Uncharacterized protein</fullName>
    </submittedName>
</protein>
<keyword evidence="1" id="KW-0472">Membrane</keyword>
<reference evidence="2 3" key="1">
    <citation type="journal article" date="2016" name="Nat. Commun.">
        <title>Thousands of microbial genomes shed light on interconnected biogeochemical processes in an aquifer system.</title>
        <authorList>
            <person name="Anantharaman K."/>
            <person name="Brown C.T."/>
            <person name="Hug L.A."/>
            <person name="Sharon I."/>
            <person name="Castelle C.J."/>
            <person name="Probst A.J."/>
            <person name="Thomas B.C."/>
            <person name="Singh A."/>
            <person name="Wilkins M.J."/>
            <person name="Karaoz U."/>
            <person name="Brodie E.L."/>
            <person name="Williams K.H."/>
            <person name="Hubbard S.S."/>
            <person name="Banfield J.F."/>
        </authorList>
    </citation>
    <scope>NUCLEOTIDE SEQUENCE [LARGE SCALE GENOMIC DNA]</scope>
</reference>
<comment type="caution">
    <text evidence="2">The sequence shown here is derived from an EMBL/GenBank/DDBJ whole genome shotgun (WGS) entry which is preliminary data.</text>
</comment>
<gene>
    <name evidence="2" type="ORF">A2397_03440</name>
</gene>
<keyword evidence="1" id="KW-0812">Transmembrane</keyword>
<dbReference type="STRING" id="1797263.A2397_03440"/>
<proteinExistence type="predicted"/>
<evidence type="ECO:0000313" key="2">
    <source>
        <dbReference type="EMBL" id="OGD09649.1"/>
    </source>
</evidence>
<feature type="transmembrane region" description="Helical" evidence="1">
    <location>
        <begin position="66"/>
        <end position="89"/>
    </location>
</feature>